<dbReference type="EMBL" id="HACG01033279">
    <property type="protein sequence ID" value="CEK80144.1"/>
    <property type="molecule type" value="Transcribed_RNA"/>
</dbReference>
<dbReference type="AlphaFoldDB" id="A0A0B7AGL2"/>
<dbReference type="EMBL" id="HACG01033282">
    <property type="protein sequence ID" value="CEK80147.1"/>
    <property type="molecule type" value="Transcribed_RNA"/>
</dbReference>
<accession>A0A0B7AGL2</accession>
<sequence length="56" mass="6792">RHCREYGNKERHRNSCNNPRCLEKSALVKRTACLKHKTFRMQGKVLTTKPQRYMTW</sequence>
<gene>
    <name evidence="1" type="primary">ORF119339</name>
    <name evidence="2" type="synonym">ORF119344</name>
    <name evidence="3" type="synonym">ORF119347</name>
</gene>
<name>A0A0B7AGL2_9EUPU</name>
<organism evidence="1">
    <name type="scientific">Arion vulgaris</name>
    <dbReference type="NCBI Taxonomy" id="1028688"/>
    <lineage>
        <taxon>Eukaryota</taxon>
        <taxon>Metazoa</taxon>
        <taxon>Spiralia</taxon>
        <taxon>Lophotrochozoa</taxon>
        <taxon>Mollusca</taxon>
        <taxon>Gastropoda</taxon>
        <taxon>Heterobranchia</taxon>
        <taxon>Euthyneura</taxon>
        <taxon>Panpulmonata</taxon>
        <taxon>Eupulmonata</taxon>
        <taxon>Stylommatophora</taxon>
        <taxon>Helicina</taxon>
        <taxon>Arionoidea</taxon>
        <taxon>Arionidae</taxon>
        <taxon>Arion</taxon>
    </lineage>
</organism>
<evidence type="ECO:0000313" key="1">
    <source>
        <dbReference type="EMBL" id="CEK80144.1"/>
    </source>
</evidence>
<feature type="non-terminal residue" evidence="1">
    <location>
        <position position="1"/>
    </location>
</feature>
<evidence type="ECO:0000313" key="2">
    <source>
        <dbReference type="EMBL" id="CEK80146.1"/>
    </source>
</evidence>
<evidence type="ECO:0000313" key="3">
    <source>
        <dbReference type="EMBL" id="CEK80147.1"/>
    </source>
</evidence>
<proteinExistence type="predicted"/>
<dbReference type="EMBL" id="HACG01033281">
    <property type="protein sequence ID" value="CEK80146.1"/>
    <property type="molecule type" value="Transcribed_RNA"/>
</dbReference>
<reference evidence="1" key="1">
    <citation type="submission" date="2014-12" db="EMBL/GenBank/DDBJ databases">
        <title>Insight into the proteome of Arion vulgaris.</title>
        <authorList>
            <person name="Aradska J."/>
            <person name="Bulat T."/>
            <person name="Smidak R."/>
            <person name="Sarate P."/>
            <person name="Gangsoo J."/>
            <person name="Sialana F."/>
            <person name="Bilban M."/>
            <person name="Lubec G."/>
        </authorList>
    </citation>
    <scope>NUCLEOTIDE SEQUENCE</scope>
    <source>
        <tissue evidence="1">Skin</tissue>
    </source>
</reference>
<protein>
    <submittedName>
        <fullName evidence="1">Uncharacterized protein</fullName>
    </submittedName>
</protein>